<organism evidence="2 3">
    <name type="scientific">Microcosmobacter mediterraneus</name>
    <dbReference type="NCBI Taxonomy" id="3075607"/>
    <lineage>
        <taxon>Bacteria</taxon>
        <taxon>Pseudomonadati</taxon>
        <taxon>Bacteroidota</taxon>
        <taxon>Flavobacteriia</taxon>
        <taxon>Flavobacteriales</taxon>
        <taxon>Flavobacteriaceae</taxon>
        <taxon>Microcosmobacter</taxon>
    </lineage>
</organism>
<evidence type="ECO:0000256" key="1">
    <source>
        <dbReference type="SAM" id="Phobius"/>
    </source>
</evidence>
<proteinExistence type="predicted"/>
<keyword evidence="1" id="KW-0812">Transmembrane</keyword>
<feature type="transmembrane region" description="Helical" evidence="1">
    <location>
        <begin position="21"/>
        <end position="42"/>
    </location>
</feature>
<keyword evidence="1" id="KW-1133">Transmembrane helix</keyword>
<gene>
    <name evidence="2" type="ORF">RM697_06555</name>
</gene>
<keyword evidence="3" id="KW-1185">Reference proteome</keyword>
<dbReference type="RefSeq" id="WP_311427071.1">
    <property type="nucleotide sequence ID" value="NZ_JAVRIA010000003.1"/>
</dbReference>
<dbReference type="EMBL" id="JAVRIA010000003">
    <property type="protein sequence ID" value="MDT0558297.1"/>
    <property type="molecule type" value="Genomic_DNA"/>
</dbReference>
<dbReference type="Pfam" id="PF19578">
    <property type="entry name" value="DUF6090"/>
    <property type="match status" value="1"/>
</dbReference>
<accession>A0ABU2YJT5</accession>
<dbReference type="Proteomes" id="UP001259492">
    <property type="component" value="Unassembled WGS sequence"/>
</dbReference>
<evidence type="ECO:0000313" key="2">
    <source>
        <dbReference type="EMBL" id="MDT0558297.1"/>
    </source>
</evidence>
<sequence>MIKFFRHIRKDLMDQNNTGKYLKYAIGEILLVVIGILIALQINNWNEERKTSKRTAYLYNQLHKEFKRDSLNLEAFIYLTRQKITGGNQIKSYLKGENIGRDSLITNLFFNGKALIFTSLTPTYNEIISTGQLALINNDSLKGLIYEYKDYLNKVNSLVFEESKNIKMAYNNYLYNYFEHEIMTKLFESTKEEAYPKLDWLDNYDHDLEAFKNDAQSLYHVNANTGADSELHRTYTTSIMNRLENILHQLRAVNK</sequence>
<dbReference type="InterPro" id="IPR045749">
    <property type="entry name" value="DUF6090"/>
</dbReference>
<name>A0ABU2YJT5_9FLAO</name>
<comment type="caution">
    <text evidence="2">The sequence shown here is derived from an EMBL/GenBank/DDBJ whole genome shotgun (WGS) entry which is preliminary data.</text>
</comment>
<evidence type="ECO:0000313" key="3">
    <source>
        <dbReference type="Proteomes" id="UP001259492"/>
    </source>
</evidence>
<reference evidence="2 3" key="1">
    <citation type="submission" date="2023-09" db="EMBL/GenBank/DDBJ databases">
        <authorList>
            <person name="Rey-Velasco X."/>
        </authorList>
    </citation>
    <scope>NUCLEOTIDE SEQUENCE [LARGE SCALE GENOMIC DNA]</scope>
    <source>
        <strain evidence="2 3">W332</strain>
    </source>
</reference>
<protein>
    <submittedName>
        <fullName evidence="2">DUF6090 family protein</fullName>
    </submittedName>
</protein>
<keyword evidence="1" id="KW-0472">Membrane</keyword>